<gene>
    <name evidence="1" type="ORF">B296_00053349</name>
</gene>
<comment type="caution">
    <text evidence="1">The sequence shown here is derived from an EMBL/GenBank/DDBJ whole genome shotgun (WGS) entry which is preliminary data.</text>
</comment>
<dbReference type="Proteomes" id="UP000287651">
    <property type="component" value="Unassembled WGS sequence"/>
</dbReference>
<evidence type="ECO:0000313" key="1">
    <source>
        <dbReference type="EMBL" id="RRT35473.1"/>
    </source>
</evidence>
<accession>A0A426X7L9</accession>
<organism evidence="1 2">
    <name type="scientific">Ensete ventricosum</name>
    <name type="common">Abyssinian banana</name>
    <name type="synonym">Musa ensete</name>
    <dbReference type="NCBI Taxonomy" id="4639"/>
    <lineage>
        <taxon>Eukaryota</taxon>
        <taxon>Viridiplantae</taxon>
        <taxon>Streptophyta</taxon>
        <taxon>Embryophyta</taxon>
        <taxon>Tracheophyta</taxon>
        <taxon>Spermatophyta</taxon>
        <taxon>Magnoliopsida</taxon>
        <taxon>Liliopsida</taxon>
        <taxon>Zingiberales</taxon>
        <taxon>Musaceae</taxon>
        <taxon>Ensete</taxon>
    </lineage>
</organism>
<dbReference type="AlphaFoldDB" id="A0A426X7L9"/>
<reference evidence="1 2" key="1">
    <citation type="journal article" date="2014" name="Agronomy (Basel)">
        <title>A Draft Genome Sequence for Ensete ventricosum, the Drought-Tolerant Tree Against Hunger.</title>
        <authorList>
            <person name="Harrison J."/>
            <person name="Moore K.A."/>
            <person name="Paszkiewicz K."/>
            <person name="Jones T."/>
            <person name="Grant M."/>
            <person name="Ambacheew D."/>
            <person name="Muzemil S."/>
            <person name="Studholme D.J."/>
        </authorList>
    </citation>
    <scope>NUCLEOTIDE SEQUENCE [LARGE SCALE GENOMIC DNA]</scope>
</reference>
<proteinExistence type="predicted"/>
<dbReference type="EMBL" id="AMZH03025003">
    <property type="protein sequence ID" value="RRT35473.1"/>
    <property type="molecule type" value="Genomic_DNA"/>
</dbReference>
<protein>
    <submittedName>
        <fullName evidence="1">Uncharacterized protein</fullName>
    </submittedName>
</protein>
<evidence type="ECO:0000313" key="2">
    <source>
        <dbReference type="Proteomes" id="UP000287651"/>
    </source>
</evidence>
<sequence length="107" mass="10834">MATVATTMVAEAEAHPSDAVVLAPPQPVCDSAATLFTPRTEASAAAPSAARMSTSALLAEAHPTCDAAVPAVARTPPSLVTVEAEGDALDIASAPVREKRGEVMRQL</sequence>
<name>A0A426X7L9_ENSVE</name>